<name>A0ACC1JGT4_9FUNG</name>
<dbReference type="Proteomes" id="UP001150603">
    <property type="component" value="Unassembled WGS sequence"/>
</dbReference>
<comment type="caution">
    <text evidence="1">The sequence shown here is derived from an EMBL/GenBank/DDBJ whole genome shotgun (WGS) entry which is preliminary data.</text>
</comment>
<evidence type="ECO:0000313" key="2">
    <source>
        <dbReference type="Proteomes" id="UP001150603"/>
    </source>
</evidence>
<proteinExistence type="predicted"/>
<sequence>PRQTAAPQTTVSEDDVDEAVLQIQATNPQVTWFLQCKDASAFSRLLCQTSLDMALSVFRSKGQDEWMSADSSDPVAASTFFTSSQPSVSSSFITSEVRSALRAAVIRTGADLTDSWIRALVTIPKVTQAVAQCIVAQYPTPRCLFDAWGQRSTVAERAQMLANLTVSGGRKLGITMSTRIFHMFTESNPSKPYAEC</sequence>
<evidence type="ECO:0000313" key="1">
    <source>
        <dbReference type="EMBL" id="KAJ1950939.1"/>
    </source>
</evidence>
<accession>A0ACC1JGT4</accession>
<keyword evidence="2" id="KW-1185">Reference proteome</keyword>
<organism evidence="1 2">
    <name type="scientific">Linderina macrospora</name>
    <dbReference type="NCBI Taxonomy" id="4868"/>
    <lineage>
        <taxon>Eukaryota</taxon>
        <taxon>Fungi</taxon>
        <taxon>Fungi incertae sedis</taxon>
        <taxon>Zoopagomycota</taxon>
        <taxon>Kickxellomycotina</taxon>
        <taxon>Kickxellomycetes</taxon>
        <taxon>Kickxellales</taxon>
        <taxon>Kickxellaceae</taxon>
        <taxon>Linderina</taxon>
    </lineage>
</organism>
<feature type="non-terminal residue" evidence="1">
    <location>
        <position position="1"/>
    </location>
</feature>
<gene>
    <name evidence="1" type="ORF">FBU59_000438</name>
</gene>
<dbReference type="EMBL" id="JANBPW010000089">
    <property type="protein sequence ID" value="KAJ1950939.1"/>
    <property type="molecule type" value="Genomic_DNA"/>
</dbReference>
<protein>
    <submittedName>
        <fullName evidence="1">Uncharacterized protein</fullName>
    </submittedName>
</protein>
<reference evidence="1" key="1">
    <citation type="submission" date="2022-07" db="EMBL/GenBank/DDBJ databases">
        <title>Phylogenomic reconstructions and comparative analyses of Kickxellomycotina fungi.</title>
        <authorList>
            <person name="Reynolds N.K."/>
            <person name="Stajich J.E."/>
            <person name="Barry K."/>
            <person name="Grigoriev I.V."/>
            <person name="Crous P."/>
            <person name="Smith M.E."/>
        </authorList>
    </citation>
    <scope>NUCLEOTIDE SEQUENCE</scope>
    <source>
        <strain evidence="1">NRRL 5244</strain>
    </source>
</reference>